<keyword evidence="2" id="KW-1185">Reference proteome</keyword>
<evidence type="ECO:0000313" key="2">
    <source>
        <dbReference type="Proteomes" id="UP000053097"/>
    </source>
</evidence>
<protein>
    <submittedName>
        <fullName evidence="1">Uncharacterized protein</fullName>
    </submittedName>
</protein>
<accession>A0A026WQU0</accession>
<proteinExistence type="predicted"/>
<reference evidence="1 2" key="1">
    <citation type="journal article" date="2014" name="Curr. Biol.">
        <title>The genome of the clonal raider ant Cerapachys biroi.</title>
        <authorList>
            <person name="Oxley P.R."/>
            <person name="Ji L."/>
            <person name="Fetter-Pruneda I."/>
            <person name="McKenzie S.K."/>
            <person name="Li C."/>
            <person name="Hu H."/>
            <person name="Zhang G."/>
            <person name="Kronauer D.J."/>
        </authorList>
    </citation>
    <scope>NUCLEOTIDE SEQUENCE [LARGE SCALE GENOMIC DNA]</scope>
</reference>
<dbReference type="Proteomes" id="UP000053097">
    <property type="component" value="Unassembled WGS sequence"/>
</dbReference>
<dbReference type="AlphaFoldDB" id="A0A026WQU0"/>
<sequence length="60" mass="7172">MVLMDNLETQKLNANLNKLVDYYNNQIMQFIILRGLDPLNLPNTEKKLWMFNMSKIDIKE</sequence>
<organism evidence="1 2">
    <name type="scientific">Ooceraea biroi</name>
    <name type="common">Clonal raider ant</name>
    <name type="synonym">Cerapachys biroi</name>
    <dbReference type="NCBI Taxonomy" id="2015173"/>
    <lineage>
        <taxon>Eukaryota</taxon>
        <taxon>Metazoa</taxon>
        <taxon>Ecdysozoa</taxon>
        <taxon>Arthropoda</taxon>
        <taxon>Hexapoda</taxon>
        <taxon>Insecta</taxon>
        <taxon>Pterygota</taxon>
        <taxon>Neoptera</taxon>
        <taxon>Endopterygota</taxon>
        <taxon>Hymenoptera</taxon>
        <taxon>Apocrita</taxon>
        <taxon>Aculeata</taxon>
        <taxon>Formicoidea</taxon>
        <taxon>Formicidae</taxon>
        <taxon>Dorylinae</taxon>
        <taxon>Ooceraea</taxon>
    </lineage>
</organism>
<dbReference type="EMBL" id="KK107128">
    <property type="protein sequence ID" value="EZA58412.1"/>
    <property type="molecule type" value="Genomic_DNA"/>
</dbReference>
<name>A0A026WQU0_OOCBI</name>
<gene>
    <name evidence="1" type="ORF">X777_01369</name>
</gene>
<evidence type="ECO:0000313" key="1">
    <source>
        <dbReference type="EMBL" id="EZA58412.1"/>
    </source>
</evidence>